<feature type="compositionally biased region" description="Acidic residues" evidence="1">
    <location>
        <begin position="238"/>
        <end position="254"/>
    </location>
</feature>
<dbReference type="SMART" id="SM00595">
    <property type="entry name" value="MADF"/>
    <property type="match status" value="1"/>
</dbReference>
<dbReference type="Gene3D" id="1.10.10.60">
    <property type="entry name" value="Homeodomain-like"/>
    <property type="match status" value="1"/>
</dbReference>
<comment type="caution">
    <text evidence="3">The sequence shown here is derived from an EMBL/GenBank/DDBJ whole genome shotgun (WGS) entry which is preliminary data.</text>
</comment>
<proteinExistence type="predicted"/>
<feature type="region of interest" description="Disordered" evidence="1">
    <location>
        <begin position="1"/>
        <end position="26"/>
    </location>
</feature>
<protein>
    <submittedName>
        <fullName evidence="3">MADF domain-containing protein</fullName>
    </submittedName>
</protein>
<dbReference type="InterPro" id="IPR044823">
    <property type="entry name" value="ASIL1/2-like"/>
</dbReference>
<dbReference type="PANTHER" id="PTHR31307">
    <property type="entry name" value="TRIHELIX TRANSCRIPTION FACTOR ASIL2"/>
    <property type="match status" value="1"/>
</dbReference>
<organism evidence="3 4">
    <name type="scientific">Tanacetum coccineum</name>
    <dbReference type="NCBI Taxonomy" id="301880"/>
    <lineage>
        <taxon>Eukaryota</taxon>
        <taxon>Viridiplantae</taxon>
        <taxon>Streptophyta</taxon>
        <taxon>Embryophyta</taxon>
        <taxon>Tracheophyta</taxon>
        <taxon>Spermatophyta</taxon>
        <taxon>Magnoliopsida</taxon>
        <taxon>eudicotyledons</taxon>
        <taxon>Gunneridae</taxon>
        <taxon>Pentapetalae</taxon>
        <taxon>asterids</taxon>
        <taxon>campanulids</taxon>
        <taxon>Asterales</taxon>
        <taxon>Asteraceae</taxon>
        <taxon>Asteroideae</taxon>
        <taxon>Anthemideae</taxon>
        <taxon>Anthemidinae</taxon>
        <taxon>Tanacetum</taxon>
    </lineage>
</organism>
<dbReference type="Proteomes" id="UP001151760">
    <property type="component" value="Unassembled WGS sequence"/>
</dbReference>
<name>A0ABQ5B7M0_9ASTR</name>
<evidence type="ECO:0000259" key="2">
    <source>
        <dbReference type="PROSITE" id="PS50090"/>
    </source>
</evidence>
<keyword evidence="4" id="KW-1185">Reference proteome</keyword>
<reference evidence="3" key="2">
    <citation type="submission" date="2022-01" db="EMBL/GenBank/DDBJ databases">
        <authorList>
            <person name="Yamashiro T."/>
            <person name="Shiraishi A."/>
            <person name="Satake H."/>
            <person name="Nakayama K."/>
        </authorList>
    </citation>
    <scope>NUCLEOTIDE SEQUENCE</scope>
</reference>
<dbReference type="EMBL" id="BQNB010012948">
    <property type="protein sequence ID" value="GJT09922.1"/>
    <property type="molecule type" value="Genomic_DNA"/>
</dbReference>
<dbReference type="InterPro" id="IPR001005">
    <property type="entry name" value="SANT/Myb"/>
</dbReference>
<dbReference type="InterPro" id="IPR044822">
    <property type="entry name" value="Myb_DNA-bind_4"/>
</dbReference>
<gene>
    <name evidence="3" type="ORF">Tco_0856964</name>
</gene>
<accession>A0ABQ5B7M0</accession>
<sequence length="327" mass="37108">MKLENSPKPSPRSHSPKSPKENSLPPLGVPLYNAVTTFIPSKPVISPWTHDETANLIQAYQEKWYSIKKGPLKAGQWEEVAVTVAARCGYDEPTKTSKQCRHKMEKLRKRYRQERGKPRSRANAWDFFKLMDNLEKGPLPISSSPMEVVEYRKPPSDHVNGNKRKSDVVGGGEFVVSKRSARVRNSNDRGNNVNGGLVGSLPFSDGVSRIVKGLRTPVVHKPREYYQPSYGVQKKAEEEQEEEDDDGSDNDGGEDTVTQLAAEIKGFAEKFVRMEKNKIEMIRDVERYRMEMENKRMEMIRESQQMLVETVNRAFGGSNKAHKLSAK</sequence>
<feature type="region of interest" description="Disordered" evidence="1">
    <location>
        <begin position="222"/>
        <end position="255"/>
    </location>
</feature>
<dbReference type="PROSITE" id="PS50090">
    <property type="entry name" value="MYB_LIKE"/>
    <property type="match status" value="1"/>
</dbReference>
<dbReference type="Pfam" id="PF13837">
    <property type="entry name" value="Myb_DNA-bind_4"/>
    <property type="match status" value="1"/>
</dbReference>
<evidence type="ECO:0000256" key="1">
    <source>
        <dbReference type="SAM" id="MobiDB-lite"/>
    </source>
</evidence>
<evidence type="ECO:0000313" key="3">
    <source>
        <dbReference type="EMBL" id="GJT09922.1"/>
    </source>
</evidence>
<reference evidence="3" key="1">
    <citation type="journal article" date="2022" name="Int. J. Mol. Sci.">
        <title>Draft Genome of Tanacetum Coccineum: Genomic Comparison of Closely Related Tanacetum-Family Plants.</title>
        <authorList>
            <person name="Yamashiro T."/>
            <person name="Shiraishi A."/>
            <person name="Nakayama K."/>
            <person name="Satake H."/>
        </authorList>
    </citation>
    <scope>NUCLEOTIDE SEQUENCE</scope>
</reference>
<feature type="domain" description="Myb-like" evidence="2">
    <location>
        <begin position="46"/>
        <end position="108"/>
    </location>
</feature>
<evidence type="ECO:0000313" key="4">
    <source>
        <dbReference type="Proteomes" id="UP001151760"/>
    </source>
</evidence>
<dbReference type="PANTHER" id="PTHR31307:SF3">
    <property type="entry name" value="HOMEODOMAIN-LIKE SUPERFAMILY PROTEIN"/>
    <property type="match status" value="1"/>
</dbReference>